<evidence type="ECO:0000313" key="1">
    <source>
        <dbReference type="EMBL" id="SVB58532.1"/>
    </source>
</evidence>
<sequence length="141" mass="16696">LYFERLTGNPFALSAYQRFLEVMVTEDLKMGDLSINNFINNEDQKILGSLGYAERQNYINNLQVNINSHLKNSYWFVRFLSKLVRQDPMLRDFHQANTRSSNKKLRISLYHYSFSDNSDDDNTWWKIDTNDRPSIAFDLAQ</sequence>
<name>A0A382F7C2_9ZZZZ</name>
<dbReference type="AlphaFoldDB" id="A0A382F7C2"/>
<reference evidence="1" key="1">
    <citation type="submission" date="2018-05" db="EMBL/GenBank/DDBJ databases">
        <authorList>
            <person name="Lanie J.A."/>
            <person name="Ng W.-L."/>
            <person name="Kazmierczak K.M."/>
            <person name="Andrzejewski T.M."/>
            <person name="Davidsen T.M."/>
            <person name="Wayne K.J."/>
            <person name="Tettelin H."/>
            <person name="Glass J.I."/>
            <person name="Rusch D."/>
            <person name="Podicherti R."/>
            <person name="Tsui H.-C.T."/>
            <person name="Winkler M.E."/>
        </authorList>
    </citation>
    <scope>NUCLEOTIDE SEQUENCE</scope>
</reference>
<organism evidence="1">
    <name type="scientific">marine metagenome</name>
    <dbReference type="NCBI Taxonomy" id="408172"/>
    <lineage>
        <taxon>unclassified sequences</taxon>
        <taxon>metagenomes</taxon>
        <taxon>ecological metagenomes</taxon>
    </lineage>
</organism>
<gene>
    <name evidence="1" type="ORF">METZ01_LOCUS211386</name>
</gene>
<dbReference type="EMBL" id="UINC01048236">
    <property type="protein sequence ID" value="SVB58532.1"/>
    <property type="molecule type" value="Genomic_DNA"/>
</dbReference>
<protein>
    <submittedName>
        <fullName evidence="1">Uncharacterized protein</fullName>
    </submittedName>
</protein>
<accession>A0A382F7C2</accession>
<feature type="non-terminal residue" evidence="1">
    <location>
        <position position="1"/>
    </location>
</feature>
<proteinExistence type="predicted"/>